<protein>
    <submittedName>
        <fullName evidence="2">Uncharacterized protein</fullName>
    </submittedName>
</protein>
<name>A0A9P6NCT5_9BASI</name>
<comment type="caution">
    <text evidence="2">The sequence shown here is derived from an EMBL/GenBank/DDBJ whole genome shotgun (WGS) entry which is preliminary data.</text>
</comment>
<keyword evidence="3" id="KW-1185">Reference proteome</keyword>
<dbReference type="Proteomes" id="UP000886653">
    <property type="component" value="Unassembled WGS sequence"/>
</dbReference>
<feature type="compositionally biased region" description="Low complexity" evidence="1">
    <location>
        <begin position="179"/>
        <end position="198"/>
    </location>
</feature>
<accession>A0A9P6NCT5</accession>
<dbReference type="AlphaFoldDB" id="A0A9P6NCT5"/>
<reference evidence="2" key="1">
    <citation type="submission" date="2013-11" db="EMBL/GenBank/DDBJ databases">
        <title>Genome sequence of the fusiform rust pathogen reveals effectors for host alternation and coevolution with pine.</title>
        <authorList>
            <consortium name="DOE Joint Genome Institute"/>
            <person name="Smith K."/>
            <person name="Pendleton A."/>
            <person name="Kubisiak T."/>
            <person name="Anderson C."/>
            <person name="Salamov A."/>
            <person name="Aerts A."/>
            <person name="Riley R."/>
            <person name="Clum A."/>
            <person name="Lindquist E."/>
            <person name="Ence D."/>
            <person name="Campbell M."/>
            <person name="Kronenberg Z."/>
            <person name="Feau N."/>
            <person name="Dhillon B."/>
            <person name="Hamelin R."/>
            <person name="Burleigh J."/>
            <person name="Smith J."/>
            <person name="Yandell M."/>
            <person name="Nelson C."/>
            <person name="Grigoriev I."/>
            <person name="Davis J."/>
        </authorList>
    </citation>
    <scope>NUCLEOTIDE SEQUENCE</scope>
    <source>
        <strain evidence="2">G11</strain>
    </source>
</reference>
<organism evidence="2 3">
    <name type="scientific">Cronartium quercuum f. sp. fusiforme G11</name>
    <dbReference type="NCBI Taxonomy" id="708437"/>
    <lineage>
        <taxon>Eukaryota</taxon>
        <taxon>Fungi</taxon>
        <taxon>Dikarya</taxon>
        <taxon>Basidiomycota</taxon>
        <taxon>Pucciniomycotina</taxon>
        <taxon>Pucciniomycetes</taxon>
        <taxon>Pucciniales</taxon>
        <taxon>Coleosporiaceae</taxon>
        <taxon>Cronartium</taxon>
    </lineage>
</organism>
<feature type="region of interest" description="Disordered" evidence="1">
    <location>
        <begin position="96"/>
        <end position="230"/>
    </location>
</feature>
<feature type="compositionally biased region" description="Polar residues" evidence="1">
    <location>
        <begin position="219"/>
        <end position="230"/>
    </location>
</feature>
<gene>
    <name evidence="2" type="ORF">CROQUDRAFT_134915</name>
</gene>
<evidence type="ECO:0000256" key="1">
    <source>
        <dbReference type="SAM" id="MobiDB-lite"/>
    </source>
</evidence>
<evidence type="ECO:0000313" key="2">
    <source>
        <dbReference type="EMBL" id="KAG0143563.1"/>
    </source>
</evidence>
<proteinExistence type="predicted"/>
<sequence length="255" mass="26306">MPNPKIAITASSILAIPVTIMSNRQVVTLFQLDTLGSRNKTHDVTKAAYLNLTKDNFPKHANTKRSESGKSVTTSSLKELHWSGYGQFEAKSRTTNPSYYAPPASPIELGGPAANKSSPEAPSGDKFHAGAPDNTTKPDAPGEKMSSVKSPTSVPCDEPDSSPPTTPGGGESIKTPAVESPSETSPATVSPSTTSASENGTHSASTTSRSGDKPDAAPTTESDNQTSPANFLSASADTCLLFMAAAVVGMHSLSA</sequence>
<evidence type="ECO:0000313" key="3">
    <source>
        <dbReference type="Proteomes" id="UP000886653"/>
    </source>
</evidence>
<dbReference type="EMBL" id="MU167316">
    <property type="protein sequence ID" value="KAG0143563.1"/>
    <property type="molecule type" value="Genomic_DNA"/>
</dbReference>
<feature type="compositionally biased region" description="Polar residues" evidence="1">
    <location>
        <begin position="199"/>
        <end position="209"/>
    </location>
</feature>